<feature type="non-terminal residue" evidence="1">
    <location>
        <position position="1"/>
    </location>
</feature>
<protein>
    <recommendedName>
        <fullName evidence="2">PHP domain-containing protein</fullName>
    </recommendedName>
</protein>
<evidence type="ECO:0000313" key="1">
    <source>
        <dbReference type="EMBL" id="GAI03849.1"/>
    </source>
</evidence>
<dbReference type="GO" id="GO:0004534">
    <property type="term" value="F:5'-3' RNA exonuclease activity"/>
    <property type="evidence" value="ECO:0007669"/>
    <property type="project" value="TreeGrafter"/>
</dbReference>
<sequence>NFTAVRSLPSISTSVKAGIQMTSIPSRARNPLAMVKMGYVASTDEAFSLYLGRNGPAYVERYKLSPLEAVSLIREARGLAVLAHPLKVTHFVHSLIEQGLVGLEVYYNGYSAEDIRKLARLARKFDLVPTGGSDFHGPGVLDTVEMGGIWVPVELVERLRVLAKTRA</sequence>
<evidence type="ECO:0008006" key="2">
    <source>
        <dbReference type="Google" id="ProtNLM"/>
    </source>
</evidence>
<organism evidence="1">
    <name type="scientific">marine sediment metagenome</name>
    <dbReference type="NCBI Taxonomy" id="412755"/>
    <lineage>
        <taxon>unclassified sequences</taxon>
        <taxon>metagenomes</taxon>
        <taxon>ecological metagenomes</taxon>
    </lineage>
</organism>
<reference evidence="1" key="1">
    <citation type="journal article" date="2014" name="Front. Microbiol.">
        <title>High frequency of phylogenetically diverse reductive dehalogenase-homologous genes in deep subseafloor sedimentary metagenomes.</title>
        <authorList>
            <person name="Kawai M."/>
            <person name="Futagami T."/>
            <person name="Toyoda A."/>
            <person name="Takaki Y."/>
            <person name="Nishi S."/>
            <person name="Hori S."/>
            <person name="Arai W."/>
            <person name="Tsubouchi T."/>
            <person name="Morono Y."/>
            <person name="Uchiyama I."/>
            <person name="Ito T."/>
            <person name="Fujiyama A."/>
            <person name="Inagaki F."/>
            <person name="Takami H."/>
        </authorList>
    </citation>
    <scope>NUCLEOTIDE SEQUENCE</scope>
    <source>
        <strain evidence="1">Expedition CK06-06</strain>
    </source>
</reference>
<dbReference type="PANTHER" id="PTHR42924">
    <property type="entry name" value="EXONUCLEASE"/>
    <property type="match status" value="1"/>
</dbReference>
<dbReference type="GO" id="GO:0035312">
    <property type="term" value="F:5'-3' DNA exonuclease activity"/>
    <property type="evidence" value="ECO:0007669"/>
    <property type="project" value="TreeGrafter"/>
</dbReference>
<dbReference type="InterPro" id="IPR016195">
    <property type="entry name" value="Pol/histidinol_Pase-like"/>
</dbReference>
<dbReference type="Gene3D" id="1.10.150.650">
    <property type="match status" value="1"/>
</dbReference>
<dbReference type="SUPFAM" id="SSF89550">
    <property type="entry name" value="PHP domain-like"/>
    <property type="match status" value="1"/>
</dbReference>
<dbReference type="AlphaFoldDB" id="X1MBW2"/>
<accession>X1MBW2</accession>
<comment type="caution">
    <text evidence="1">The sequence shown here is derived from an EMBL/GenBank/DDBJ whole genome shotgun (WGS) entry which is preliminary data.</text>
</comment>
<dbReference type="Gene3D" id="3.20.20.140">
    <property type="entry name" value="Metal-dependent hydrolases"/>
    <property type="match status" value="1"/>
</dbReference>
<dbReference type="EMBL" id="BARV01007120">
    <property type="protein sequence ID" value="GAI03849.1"/>
    <property type="molecule type" value="Genomic_DNA"/>
</dbReference>
<gene>
    <name evidence="1" type="ORF">S06H3_14556</name>
</gene>
<proteinExistence type="predicted"/>
<name>X1MBW2_9ZZZZ</name>
<dbReference type="PANTHER" id="PTHR42924:SF3">
    <property type="entry name" value="POLYMERASE_HISTIDINOL PHOSPHATASE N-TERMINAL DOMAIN-CONTAINING PROTEIN"/>
    <property type="match status" value="1"/>
</dbReference>
<dbReference type="InterPro" id="IPR052018">
    <property type="entry name" value="PHP_domain"/>
</dbReference>